<accession>A0ABN7XIL5</accession>
<protein>
    <submittedName>
        <fullName evidence="1">2942_t:CDS:1</fullName>
    </submittedName>
</protein>
<keyword evidence="2" id="KW-1185">Reference proteome</keyword>
<feature type="non-terminal residue" evidence="1">
    <location>
        <position position="1"/>
    </location>
</feature>
<evidence type="ECO:0000313" key="2">
    <source>
        <dbReference type="Proteomes" id="UP000789901"/>
    </source>
</evidence>
<evidence type="ECO:0000313" key="1">
    <source>
        <dbReference type="EMBL" id="CAG8854832.1"/>
    </source>
</evidence>
<comment type="caution">
    <text evidence="1">The sequence shown here is derived from an EMBL/GenBank/DDBJ whole genome shotgun (WGS) entry which is preliminary data.</text>
</comment>
<organism evidence="1 2">
    <name type="scientific">Gigaspora margarita</name>
    <dbReference type="NCBI Taxonomy" id="4874"/>
    <lineage>
        <taxon>Eukaryota</taxon>
        <taxon>Fungi</taxon>
        <taxon>Fungi incertae sedis</taxon>
        <taxon>Mucoromycota</taxon>
        <taxon>Glomeromycotina</taxon>
        <taxon>Glomeromycetes</taxon>
        <taxon>Diversisporales</taxon>
        <taxon>Gigasporaceae</taxon>
        <taxon>Gigaspora</taxon>
    </lineage>
</organism>
<reference evidence="1 2" key="1">
    <citation type="submission" date="2021-06" db="EMBL/GenBank/DDBJ databases">
        <authorList>
            <person name="Kallberg Y."/>
            <person name="Tangrot J."/>
            <person name="Rosling A."/>
        </authorList>
    </citation>
    <scope>NUCLEOTIDE SEQUENCE [LARGE SCALE GENOMIC DNA]</scope>
    <source>
        <strain evidence="1 2">120-4 pot B 10/14</strain>
    </source>
</reference>
<name>A0ABN7XIL5_GIGMA</name>
<proteinExistence type="predicted"/>
<dbReference type="Proteomes" id="UP000789901">
    <property type="component" value="Unassembled WGS sequence"/>
</dbReference>
<gene>
    <name evidence="1" type="ORF">GMARGA_LOCUS43653</name>
</gene>
<dbReference type="EMBL" id="CAJVQB010142905">
    <property type="protein sequence ID" value="CAG8854832.1"/>
    <property type="molecule type" value="Genomic_DNA"/>
</dbReference>
<sequence>SNRRGFRHGLLILGKLGECQNIGKFCGLSEIEGKEVIIF</sequence>
<feature type="non-terminal residue" evidence="1">
    <location>
        <position position="39"/>
    </location>
</feature>